<evidence type="ECO:0000313" key="2">
    <source>
        <dbReference type="Proteomes" id="UP000267027"/>
    </source>
</evidence>
<reference evidence="3" key="1">
    <citation type="submission" date="2017-02" db="UniProtKB">
        <authorList>
            <consortium name="WormBaseParasite"/>
        </authorList>
    </citation>
    <scope>IDENTIFICATION</scope>
</reference>
<proteinExistence type="predicted"/>
<reference evidence="1 2" key="2">
    <citation type="submission" date="2018-11" db="EMBL/GenBank/DDBJ databases">
        <authorList>
            <consortium name="Pathogen Informatics"/>
        </authorList>
    </citation>
    <scope>NUCLEOTIDE SEQUENCE [LARGE SCALE GENOMIC DNA]</scope>
    <source>
        <strain evidence="1 2">Costa Rica</strain>
    </source>
</reference>
<dbReference type="EMBL" id="UYYA01000003">
    <property type="protein sequence ID" value="VDM51633.1"/>
    <property type="molecule type" value="Genomic_DNA"/>
</dbReference>
<dbReference type="WBParaSite" id="ACOC_0000004701-mRNA-1">
    <property type="protein sequence ID" value="ACOC_0000004701-mRNA-1"/>
    <property type="gene ID" value="ACOC_0000004701"/>
</dbReference>
<gene>
    <name evidence="1" type="ORF">ACOC_LOCUS48</name>
</gene>
<evidence type="ECO:0000313" key="1">
    <source>
        <dbReference type="EMBL" id="VDM51633.1"/>
    </source>
</evidence>
<dbReference type="Proteomes" id="UP000267027">
    <property type="component" value="Unassembled WGS sequence"/>
</dbReference>
<keyword evidence="2" id="KW-1185">Reference proteome</keyword>
<organism evidence="3">
    <name type="scientific">Angiostrongylus costaricensis</name>
    <name type="common">Nematode worm</name>
    <dbReference type="NCBI Taxonomy" id="334426"/>
    <lineage>
        <taxon>Eukaryota</taxon>
        <taxon>Metazoa</taxon>
        <taxon>Ecdysozoa</taxon>
        <taxon>Nematoda</taxon>
        <taxon>Chromadorea</taxon>
        <taxon>Rhabditida</taxon>
        <taxon>Rhabditina</taxon>
        <taxon>Rhabditomorpha</taxon>
        <taxon>Strongyloidea</taxon>
        <taxon>Metastrongylidae</taxon>
        <taxon>Angiostrongylus</taxon>
    </lineage>
</organism>
<sequence length="70" mass="8032">MSYNDALVFSLHSIYFILFDRSTLFLSLSFSSLVNRDHIHDRNTVYSHVKSLSLITVYDSDTIEPAYPGT</sequence>
<dbReference type="AlphaFoldDB" id="A0A0R3P9G3"/>
<name>A0A0R3P9G3_ANGCS</name>
<evidence type="ECO:0000313" key="3">
    <source>
        <dbReference type="WBParaSite" id="ACOC_0000004701-mRNA-1"/>
    </source>
</evidence>
<accession>A0A0R3P9G3</accession>
<protein>
    <submittedName>
        <fullName evidence="3">Secreted protein</fullName>
    </submittedName>
</protein>